<dbReference type="RefSeq" id="WP_005457577.1">
    <property type="nucleotide sequence ID" value="NZ_CM001440.1"/>
</dbReference>
<name>H5XMU2_9PSEU</name>
<dbReference type="Gene3D" id="3.40.50.12780">
    <property type="entry name" value="N-terminal domain of ligase-like"/>
    <property type="match status" value="1"/>
</dbReference>
<reference evidence="2 3" key="1">
    <citation type="submission" date="2011-11" db="EMBL/GenBank/DDBJ databases">
        <title>The Noncontiguous Finished sequence of Saccharomonospora cyanea NA-134.</title>
        <authorList>
            <consortium name="US DOE Joint Genome Institute"/>
            <person name="Lucas S."/>
            <person name="Han J."/>
            <person name="Lapidus A."/>
            <person name="Cheng J.-F."/>
            <person name="Goodwin L."/>
            <person name="Pitluck S."/>
            <person name="Peters L."/>
            <person name="Ovchinnikova G."/>
            <person name="Lu M."/>
            <person name="Detter J.C."/>
            <person name="Han C."/>
            <person name="Tapia R."/>
            <person name="Land M."/>
            <person name="Hauser L."/>
            <person name="Kyrpides N."/>
            <person name="Ivanova N."/>
            <person name="Pagani I."/>
            <person name="Brambilla E.-M."/>
            <person name="Klenk H.-P."/>
            <person name="Woyke T."/>
        </authorList>
    </citation>
    <scope>NUCLEOTIDE SEQUENCE [LARGE SCALE GENOMIC DNA]</scope>
    <source>
        <strain evidence="2 3">NA-134</strain>
    </source>
</reference>
<dbReference type="GO" id="GO:0016405">
    <property type="term" value="F:CoA-ligase activity"/>
    <property type="evidence" value="ECO:0007669"/>
    <property type="project" value="TreeGrafter"/>
</dbReference>
<dbReference type="eggNOG" id="COG0318">
    <property type="taxonomic scope" value="Bacteria"/>
</dbReference>
<dbReference type="InterPro" id="IPR000873">
    <property type="entry name" value="AMP-dep_synth/lig_dom"/>
</dbReference>
<evidence type="ECO:0000313" key="2">
    <source>
        <dbReference type="EMBL" id="EHR62067.1"/>
    </source>
</evidence>
<dbReference type="STRING" id="882082.SaccyDRAFT_3232"/>
<dbReference type="Pfam" id="PF00501">
    <property type="entry name" value="AMP-binding"/>
    <property type="match status" value="2"/>
</dbReference>
<keyword evidence="2" id="KW-0436">Ligase</keyword>
<protein>
    <submittedName>
        <fullName evidence="2">Acyl-CoA synthetase (AMP-forming)/AMP-acid ligase II</fullName>
    </submittedName>
</protein>
<sequence>MNLLSLLAGRTKLDPHALIAIDADPDHPQHVSRSELWRRALQLRADLATAGVGRGDGVLVVLPAWSSVLDWHIATASLGAHVVCAGPDSSVDELADVLRRVRPKVVAASYPGPGRSALHDAVRRYEQLGGAVPAVAVVTAPGRVPPVDPSPYDVGAGAWLPSAPTVGMPMPEVRGDELAVAFLPELAAHRESALLRHAGDTADALGLGGDDVVLCACSPDEPAWLSLALAAVVAGATCLLEPSPTPAVVLADVTRFGVTHVVAGAELVVGLADLTVTTPTTPTVPATARDVSSWTWLGVVGAPSSTPDAVRRAERAFDLTATAMYSSPELCCPAALWPGDTAPETRGRAGGRPVGTGVEVRVVDPATGTPVAPGAPGEIQVRGHLVADSFLADPEALTQRRTPDGWFCTGDAGTVDADGALRHTGRVTADTRD</sequence>
<dbReference type="SUPFAM" id="SSF56801">
    <property type="entry name" value="Acetyl-CoA synthetase-like"/>
    <property type="match status" value="1"/>
</dbReference>
<dbReference type="PANTHER" id="PTHR24096">
    <property type="entry name" value="LONG-CHAIN-FATTY-ACID--COA LIGASE"/>
    <property type="match status" value="1"/>
</dbReference>
<dbReference type="EMBL" id="CM001440">
    <property type="protein sequence ID" value="EHR62067.1"/>
    <property type="molecule type" value="Genomic_DNA"/>
</dbReference>
<dbReference type="Proteomes" id="UP000002791">
    <property type="component" value="Chromosome"/>
</dbReference>
<keyword evidence="3" id="KW-1185">Reference proteome</keyword>
<dbReference type="GO" id="GO:0019748">
    <property type="term" value="P:secondary metabolic process"/>
    <property type="evidence" value="ECO:0007669"/>
    <property type="project" value="TreeGrafter"/>
</dbReference>
<gene>
    <name evidence="2" type="ORF">SaccyDRAFT_3232</name>
</gene>
<dbReference type="HOGENOM" id="CLU_000022_59_7_11"/>
<accession>H5XMU2</accession>
<organism evidence="2 3">
    <name type="scientific">Saccharomonospora cyanea NA-134</name>
    <dbReference type="NCBI Taxonomy" id="882082"/>
    <lineage>
        <taxon>Bacteria</taxon>
        <taxon>Bacillati</taxon>
        <taxon>Actinomycetota</taxon>
        <taxon>Actinomycetes</taxon>
        <taxon>Pseudonocardiales</taxon>
        <taxon>Pseudonocardiaceae</taxon>
        <taxon>Saccharomonospora</taxon>
    </lineage>
</organism>
<feature type="domain" description="AMP-dependent synthetase/ligase" evidence="1">
    <location>
        <begin position="206"/>
        <end position="388"/>
    </location>
</feature>
<dbReference type="PANTHER" id="PTHR24096:SF295">
    <property type="entry name" value="ACETYL-COA SYNTHETASE-LIKE PROTEIN"/>
    <property type="match status" value="1"/>
</dbReference>
<feature type="domain" description="AMP-dependent synthetase/ligase" evidence="1">
    <location>
        <begin position="17"/>
        <end position="115"/>
    </location>
</feature>
<dbReference type="InterPro" id="IPR042099">
    <property type="entry name" value="ANL_N_sf"/>
</dbReference>
<evidence type="ECO:0000313" key="3">
    <source>
        <dbReference type="Proteomes" id="UP000002791"/>
    </source>
</evidence>
<proteinExistence type="predicted"/>
<dbReference type="AlphaFoldDB" id="H5XMU2"/>
<dbReference type="OrthoDB" id="8185589at2"/>
<evidence type="ECO:0000259" key="1">
    <source>
        <dbReference type="Pfam" id="PF00501"/>
    </source>
</evidence>